<evidence type="ECO:0000256" key="6">
    <source>
        <dbReference type="ARBA" id="ARBA00022833"/>
    </source>
</evidence>
<evidence type="ECO:0000313" key="13">
    <source>
        <dbReference type="Proteomes" id="UP001152795"/>
    </source>
</evidence>
<dbReference type="Pfam" id="PF00096">
    <property type="entry name" value="zf-C2H2"/>
    <property type="match status" value="1"/>
</dbReference>
<evidence type="ECO:0000256" key="7">
    <source>
        <dbReference type="ARBA" id="ARBA00023015"/>
    </source>
</evidence>
<keyword evidence="10" id="KW-0539">Nucleus</keyword>
<dbReference type="SMART" id="SM00355">
    <property type="entry name" value="ZnF_C2H2"/>
    <property type="match status" value="4"/>
</dbReference>
<keyword evidence="5" id="KW-0863">Zinc-finger</keyword>
<dbReference type="Pfam" id="PF21549">
    <property type="entry name" value="PRDM2_PR"/>
    <property type="match status" value="1"/>
</dbReference>
<dbReference type="SMART" id="SM00317">
    <property type="entry name" value="SET"/>
    <property type="match status" value="1"/>
</dbReference>
<comment type="similarity">
    <text evidence="2">Belongs to the krueppel C2H2-type zinc-finger protein family.</text>
</comment>
<evidence type="ECO:0000256" key="1">
    <source>
        <dbReference type="ARBA" id="ARBA00004123"/>
    </source>
</evidence>
<dbReference type="InterPro" id="IPR036236">
    <property type="entry name" value="Znf_C2H2_sf"/>
</dbReference>
<evidence type="ECO:0000256" key="9">
    <source>
        <dbReference type="ARBA" id="ARBA00023163"/>
    </source>
</evidence>
<dbReference type="FunFam" id="3.30.160.60:FF:001174">
    <property type="entry name" value="zinc finger protein 527 isoform X1"/>
    <property type="match status" value="1"/>
</dbReference>
<comment type="caution">
    <text evidence="12">The sequence shown here is derived from an EMBL/GenBank/DDBJ whole genome shotgun (WGS) entry which is preliminary data.</text>
</comment>
<dbReference type="PANTHER" id="PTHR16515">
    <property type="entry name" value="PR DOMAIN ZINC FINGER PROTEIN"/>
    <property type="match status" value="1"/>
</dbReference>
<dbReference type="AlphaFoldDB" id="A0A6S7G7B9"/>
<keyword evidence="3" id="KW-0479">Metal-binding</keyword>
<feature type="region of interest" description="Disordered" evidence="11">
    <location>
        <begin position="325"/>
        <end position="352"/>
    </location>
</feature>
<reference evidence="12" key="1">
    <citation type="submission" date="2020-04" db="EMBL/GenBank/DDBJ databases">
        <authorList>
            <person name="Alioto T."/>
            <person name="Alioto T."/>
            <person name="Gomez Garrido J."/>
        </authorList>
    </citation>
    <scope>NUCLEOTIDE SEQUENCE</scope>
    <source>
        <strain evidence="12">A484AB</strain>
    </source>
</reference>
<name>A0A6S7G7B9_PARCT</name>
<dbReference type="EMBL" id="CACRXK020000807">
    <property type="protein sequence ID" value="CAB3984959.1"/>
    <property type="molecule type" value="Genomic_DNA"/>
</dbReference>
<dbReference type="FunFam" id="3.30.160.60:FF:001156">
    <property type="entry name" value="Zinc finger protein 407"/>
    <property type="match status" value="1"/>
</dbReference>
<dbReference type="GO" id="GO:0005634">
    <property type="term" value="C:nucleus"/>
    <property type="evidence" value="ECO:0007669"/>
    <property type="project" value="UniProtKB-SubCell"/>
</dbReference>
<evidence type="ECO:0000256" key="8">
    <source>
        <dbReference type="ARBA" id="ARBA00023125"/>
    </source>
</evidence>
<accession>A0A6S7G7B9</accession>
<evidence type="ECO:0000256" key="5">
    <source>
        <dbReference type="ARBA" id="ARBA00022771"/>
    </source>
</evidence>
<keyword evidence="7" id="KW-0805">Transcription regulation</keyword>
<dbReference type="InterPro" id="IPR046341">
    <property type="entry name" value="SET_dom_sf"/>
</dbReference>
<protein>
    <submittedName>
        <fullName evidence="12">Histone-lysine N-methyltransferase PRDM6</fullName>
    </submittedName>
</protein>
<dbReference type="Gene3D" id="2.170.270.10">
    <property type="entry name" value="SET domain"/>
    <property type="match status" value="1"/>
</dbReference>
<gene>
    <name evidence="12" type="ORF">PACLA_8A050156</name>
</gene>
<dbReference type="PROSITE" id="PS00028">
    <property type="entry name" value="ZINC_FINGER_C2H2_1"/>
    <property type="match status" value="2"/>
</dbReference>
<organism evidence="12 13">
    <name type="scientific">Paramuricea clavata</name>
    <name type="common">Red gorgonian</name>
    <name type="synonym">Violescent sea-whip</name>
    <dbReference type="NCBI Taxonomy" id="317549"/>
    <lineage>
        <taxon>Eukaryota</taxon>
        <taxon>Metazoa</taxon>
        <taxon>Cnidaria</taxon>
        <taxon>Anthozoa</taxon>
        <taxon>Octocorallia</taxon>
        <taxon>Malacalcyonacea</taxon>
        <taxon>Plexauridae</taxon>
        <taxon>Paramuricea</taxon>
    </lineage>
</organism>
<dbReference type="GO" id="GO:0008270">
    <property type="term" value="F:zinc ion binding"/>
    <property type="evidence" value="ECO:0007669"/>
    <property type="project" value="UniProtKB-KW"/>
</dbReference>
<evidence type="ECO:0000256" key="10">
    <source>
        <dbReference type="ARBA" id="ARBA00023242"/>
    </source>
</evidence>
<dbReference type="GO" id="GO:0010468">
    <property type="term" value="P:regulation of gene expression"/>
    <property type="evidence" value="ECO:0007669"/>
    <property type="project" value="TreeGrafter"/>
</dbReference>
<dbReference type="Proteomes" id="UP001152795">
    <property type="component" value="Unassembled WGS sequence"/>
</dbReference>
<dbReference type="InterPro" id="IPR001214">
    <property type="entry name" value="SET_dom"/>
</dbReference>
<dbReference type="SUPFAM" id="SSF57667">
    <property type="entry name" value="beta-beta-alpha zinc fingers"/>
    <property type="match status" value="2"/>
</dbReference>
<evidence type="ECO:0000256" key="11">
    <source>
        <dbReference type="SAM" id="MobiDB-lite"/>
    </source>
</evidence>
<dbReference type="PROSITE" id="PS50280">
    <property type="entry name" value="SET"/>
    <property type="match status" value="1"/>
</dbReference>
<dbReference type="InterPro" id="IPR013087">
    <property type="entry name" value="Znf_C2H2_type"/>
</dbReference>
<dbReference type="OrthoDB" id="7734462at2759"/>
<evidence type="ECO:0000256" key="4">
    <source>
        <dbReference type="ARBA" id="ARBA00022737"/>
    </source>
</evidence>
<keyword evidence="13" id="KW-1185">Reference proteome</keyword>
<keyword evidence="9" id="KW-0804">Transcription</keyword>
<keyword evidence="8" id="KW-0238">DNA-binding</keyword>
<dbReference type="Pfam" id="PF13894">
    <property type="entry name" value="zf-C2H2_4"/>
    <property type="match status" value="2"/>
</dbReference>
<evidence type="ECO:0000256" key="3">
    <source>
        <dbReference type="ARBA" id="ARBA00022723"/>
    </source>
</evidence>
<evidence type="ECO:0000313" key="12">
    <source>
        <dbReference type="EMBL" id="CAB3984959.1"/>
    </source>
</evidence>
<dbReference type="Gene3D" id="3.30.160.60">
    <property type="entry name" value="Classic Zinc Finger"/>
    <property type="match status" value="3"/>
</dbReference>
<comment type="subcellular location">
    <subcellularLocation>
        <location evidence="1">Nucleus</location>
    </subcellularLocation>
</comment>
<evidence type="ECO:0000256" key="2">
    <source>
        <dbReference type="ARBA" id="ARBA00006991"/>
    </source>
</evidence>
<dbReference type="GO" id="GO:0003677">
    <property type="term" value="F:DNA binding"/>
    <property type="evidence" value="ECO:0007669"/>
    <property type="project" value="UniProtKB-KW"/>
</dbReference>
<feature type="compositionally biased region" description="Low complexity" evidence="11">
    <location>
        <begin position="327"/>
        <end position="344"/>
    </location>
</feature>
<sequence length="474" mass="53693">MSVAVQSARTMPLLIQIPPANEENEFFTQSLNSFSQLGAKAINTIRSISTSITSAETYNFTSEDLNKHLYGRKKVKAIDIERILRKRKLLDIENPLNKRSRILSIEDNDELDDIEMTYSIMSFPNDVQLCLSSIPGHKLGVCTKEYIPAGTWIGPYEGKRVPKGMLPRETLDSGFCWEIYKDGKLDHFLDGSDDNSSSWMRYIRCARNRFEQNMHLVQYGPNIYYRSFKDIKPGEELLVWYESQYEQYFGIPMFIKLSSFGNKPTSVNQVAGVQQNITAKHPDHLRQAGSPAYLTKHNGLTLPRQFPPEVSQTFTSSIHYSDWGRQVSSESSSPPLSASPVASPTDDRSPTHANVLEDREIGVWKCGQCQERFTQRSALRLHVCPSQANNPFQCGHCSLSFADPTKLRAHVVTHNNERPFKCGFCSRTFAGATTLNNHVRTHTGQKPFTCEKCGKSFSQASQMSRHQRLAEDCQ</sequence>
<dbReference type="PANTHER" id="PTHR16515:SF22">
    <property type="entry name" value="HISTONE-LYSINE N-METHYLTRANSFERASE PRDM6-RELATED"/>
    <property type="match status" value="1"/>
</dbReference>
<dbReference type="SUPFAM" id="SSF82199">
    <property type="entry name" value="SET domain"/>
    <property type="match status" value="1"/>
</dbReference>
<keyword evidence="6" id="KW-0862">Zinc</keyword>
<dbReference type="InterPro" id="IPR050331">
    <property type="entry name" value="Zinc_finger"/>
</dbReference>
<proteinExistence type="inferred from homology"/>
<dbReference type="PROSITE" id="PS50157">
    <property type="entry name" value="ZINC_FINGER_C2H2_2"/>
    <property type="match status" value="4"/>
</dbReference>
<keyword evidence="4" id="KW-0677">Repeat</keyword>